<feature type="domain" description="EamA" evidence="7">
    <location>
        <begin position="82"/>
        <end position="211"/>
    </location>
</feature>
<feature type="transmembrane region" description="Helical" evidence="6">
    <location>
        <begin position="341"/>
        <end position="360"/>
    </location>
</feature>
<dbReference type="STRING" id="546263.NELON_00220"/>
<sequence length="374" mass="41140">MTRNHTVFRSRNKASGRLKNAAAAFSDGLCGNPPTLTIQSVPCFFRRPYLYYFAEKADKKSVLPEIRHFAADGRANKGRETVFYQILALLIWSSSFIAAKFAYTMLDAALMVQARLLISVLIVLPVCRRYLDKIPKDKWKPLLWLSFLNYVAVLMLQFIGLKYTSAASAETVIGLDPLLMVFIGHFFFRDKAEWYHWLCGLTAFAGVVIMIAGGHNGGNIGFWGCLMIVAGSAVFCSITRPTQNLIADIGAPAYTSLSLAVSAVMCLPFSLLLAESYQINWSWSGGIALLYLGICCSWFGYWLWNKGMSRVPANLSGLLLTLEPVFGILMAVIVLDEYISAVSGLGMMIVVASAFAAVVLPKVLPKRPENGKAA</sequence>
<comment type="subcellular location">
    <subcellularLocation>
        <location evidence="1">Cell membrane</location>
        <topology evidence="1">Multi-pass membrane protein</topology>
    </subcellularLocation>
</comment>
<evidence type="ECO:0000259" key="7">
    <source>
        <dbReference type="Pfam" id="PF00892"/>
    </source>
</evidence>
<feature type="transmembrane region" description="Helical" evidence="6">
    <location>
        <begin position="109"/>
        <end position="130"/>
    </location>
</feature>
<name>D4DNF7_NEIEG</name>
<protein>
    <submittedName>
        <fullName evidence="8">Putative membrane protein</fullName>
    </submittedName>
</protein>
<dbReference type="PANTHER" id="PTHR42920">
    <property type="entry name" value="OS03G0707200 PROTEIN-RELATED"/>
    <property type="match status" value="1"/>
</dbReference>
<feature type="transmembrane region" description="Helical" evidence="6">
    <location>
        <begin position="251"/>
        <end position="271"/>
    </location>
</feature>
<dbReference type="GO" id="GO:0005886">
    <property type="term" value="C:plasma membrane"/>
    <property type="evidence" value="ECO:0007669"/>
    <property type="project" value="UniProtKB-SubCell"/>
</dbReference>
<keyword evidence="2" id="KW-1003">Cell membrane</keyword>
<feature type="domain" description="EamA" evidence="7">
    <location>
        <begin position="223"/>
        <end position="356"/>
    </location>
</feature>
<evidence type="ECO:0000256" key="4">
    <source>
        <dbReference type="ARBA" id="ARBA00022989"/>
    </source>
</evidence>
<dbReference type="InterPro" id="IPR037185">
    <property type="entry name" value="EmrE-like"/>
</dbReference>
<accession>D4DNF7</accession>
<keyword evidence="4 6" id="KW-1133">Transmembrane helix</keyword>
<dbReference type="PANTHER" id="PTHR42920:SF24">
    <property type="entry name" value="AROMATIC AMINO ACID EXPORTER YDDG"/>
    <property type="match status" value="1"/>
</dbReference>
<dbReference type="SUPFAM" id="SSF103481">
    <property type="entry name" value="Multidrug resistance efflux transporter EmrE"/>
    <property type="match status" value="2"/>
</dbReference>
<reference evidence="8 9" key="1">
    <citation type="submission" date="2010-02" db="EMBL/GenBank/DDBJ databases">
        <authorList>
            <person name="Weinstock G."/>
            <person name="Sodergren E."/>
            <person name="Clifton S."/>
            <person name="Fulton L."/>
            <person name="Fulton B."/>
            <person name="Courtney L."/>
            <person name="Fronick C."/>
            <person name="Harrison M."/>
            <person name="Strong C."/>
            <person name="Farmer C."/>
            <person name="Delahaunty K."/>
            <person name="Markovic C."/>
            <person name="Hall O."/>
            <person name="Minx P."/>
            <person name="Tomlinson C."/>
            <person name="Mitreva M."/>
            <person name="Nelson J."/>
            <person name="Hou S."/>
            <person name="Wollam A."/>
            <person name="Pepin K.H."/>
            <person name="Johnson M."/>
            <person name="Bhonagiri V."/>
            <person name="Zhang X."/>
            <person name="Suruliraj S."/>
            <person name="Warren W."/>
            <person name="Chinwalla A."/>
            <person name="Mardis E.R."/>
            <person name="Wilson R.K."/>
        </authorList>
    </citation>
    <scope>NUCLEOTIDE SEQUENCE [LARGE SCALE GENOMIC DNA]</scope>
    <source>
        <strain evidence="8 9">ATCC 29315</strain>
    </source>
</reference>
<dbReference type="Proteomes" id="UP000005536">
    <property type="component" value="Unassembled WGS sequence"/>
</dbReference>
<comment type="caution">
    <text evidence="8">The sequence shown here is derived from an EMBL/GenBank/DDBJ whole genome shotgun (WGS) entry which is preliminary data.</text>
</comment>
<dbReference type="AlphaFoldDB" id="D4DNF7"/>
<gene>
    <name evidence="8" type="ORF">NEIELOOT_00571</name>
</gene>
<keyword evidence="3 6" id="KW-0812">Transmembrane</keyword>
<evidence type="ECO:0000256" key="5">
    <source>
        <dbReference type="ARBA" id="ARBA00023136"/>
    </source>
</evidence>
<feature type="transmembrane region" description="Helical" evidence="6">
    <location>
        <begin position="195"/>
        <end position="214"/>
    </location>
</feature>
<feature type="transmembrane region" description="Helical" evidence="6">
    <location>
        <begin position="142"/>
        <end position="160"/>
    </location>
</feature>
<evidence type="ECO:0000256" key="3">
    <source>
        <dbReference type="ARBA" id="ARBA00022692"/>
    </source>
</evidence>
<feature type="transmembrane region" description="Helical" evidence="6">
    <location>
        <begin position="283"/>
        <end position="303"/>
    </location>
</feature>
<organism evidence="8 9">
    <name type="scientific">Neisseria elongata subsp. glycolytica ATCC 29315</name>
    <dbReference type="NCBI Taxonomy" id="546263"/>
    <lineage>
        <taxon>Bacteria</taxon>
        <taxon>Pseudomonadati</taxon>
        <taxon>Pseudomonadota</taxon>
        <taxon>Betaproteobacteria</taxon>
        <taxon>Neisseriales</taxon>
        <taxon>Neisseriaceae</taxon>
        <taxon>Neisseria</taxon>
    </lineage>
</organism>
<dbReference type="EMBL" id="ADBF01000013">
    <property type="protein sequence ID" value="EFE50660.1"/>
    <property type="molecule type" value="Genomic_DNA"/>
</dbReference>
<evidence type="ECO:0000256" key="2">
    <source>
        <dbReference type="ARBA" id="ARBA00022475"/>
    </source>
</evidence>
<dbReference type="Pfam" id="PF00892">
    <property type="entry name" value="EamA"/>
    <property type="match status" value="2"/>
</dbReference>
<feature type="transmembrane region" description="Helical" evidence="6">
    <location>
        <begin position="220"/>
        <end position="239"/>
    </location>
</feature>
<evidence type="ECO:0000313" key="9">
    <source>
        <dbReference type="Proteomes" id="UP000005536"/>
    </source>
</evidence>
<proteinExistence type="predicted"/>
<dbReference type="InterPro" id="IPR051258">
    <property type="entry name" value="Diverse_Substrate_Transporter"/>
</dbReference>
<evidence type="ECO:0000256" key="6">
    <source>
        <dbReference type="SAM" id="Phobius"/>
    </source>
</evidence>
<keyword evidence="5 6" id="KW-0472">Membrane</keyword>
<evidence type="ECO:0000256" key="1">
    <source>
        <dbReference type="ARBA" id="ARBA00004651"/>
    </source>
</evidence>
<dbReference type="InterPro" id="IPR000620">
    <property type="entry name" value="EamA_dom"/>
</dbReference>
<feature type="transmembrane region" description="Helical" evidence="6">
    <location>
        <begin position="315"/>
        <end position="335"/>
    </location>
</feature>
<evidence type="ECO:0000313" key="8">
    <source>
        <dbReference type="EMBL" id="EFE50660.1"/>
    </source>
</evidence>
<feature type="transmembrane region" description="Helical" evidence="6">
    <location>
        <begin position="82"/>
        <end position="103"/>
    </location>
</feature>
<dbReference type="Gene3D" id="1.10.3730.20">
    <property type="match status" value="1"/>
</dbReference>
<feature type="transmembrane region" description="Helical" evidence="6">
    <location>
        <begin position="166"/>
        <end position="188"/>
    </location>
</feature>